<gene>
    <name evidence="1" type="ORF">FFZ77_24100</name>
</gene>
<dbReference type="EMBL" id="VDEQ01000268">
    <property type="protein sequence ID" value="MQS38562.1"/>
    <property type="molecule type" value="Genomic_DNA"/>
</dbReference>
<keyword evidence="2" id="KW-1185">Reference proteome</keyword>
<proteinExistence type="predicted"/>
<organism evidence="1 2">
    <name type="scientific">Streptomyces katsurahamanus</name>
    <dbReference type="NCBI Taxonomy" id="2577098"/>
    <lineage>
        <taxon>Bacteria</taxon>
        <taxon>Bacillati</taxon>
        <taxon>Actinomycetota</taxon>
        <taxon>Actinomycetes</taxon>
        <taxon>Kitasatosporales</taxon>
        <taxon>Streptomycetaceae</taxon>
        <taxon>Streptomyces</taxon>
    </lineage>
</organism>
<protein>
    <submittedName>
        <fullName evidence="1">Uncharacterized protein</fullName>
    </submittedName>
</protein>
<reference evidence="1 2" key="1">
    <citation type="submission" date="2019-06" db="EMBL/GenBank/DDBJ databases">
        <title>Comparative genomics and metabolomics analyses of clavulanic acid producing Streptomyces species provides insight into specialized metabolism and evolution of beta-lactam biosynthetic gene clusters.</title>
        <authorList>
            <person name="Moore M.A."/>
            <person name="Cruz-Morales P."/>
            <person name="Barona Gomez F."/>
            <person name="Kapil T."/>
        </authorList>
    </citation>
    <scope>NUCLEOTIDE SEQUENCE [LARGE SCALE GENOMIC DNA]</scope>
    <source>
        <strain evidence="1 2">T-272</strain>
    </source>
</reference>
<dbReference type="Proteomes" id="UP000460558">
    <property type="component" value="Unassembled WGS sequence"/>
</dbReference>
<evidence type="ECO:0000313" key="2">
    <source>
        <dbReference type="Proteomes" id="UP000460558"/>
    </source>
</evidence>
<name>A0ABW9NZ31_9ACTN</name>
<evidence type="ECO:0000313" key="1">
    <source>
        <dbReference type="EMBL" id="MQS38562.1"/>
    </source>
</evidence>
<accession>A0ABW9NZ31</accession>
<sequence length="281" mass="30652">METDEAAPCRHAGIPPATVVDSVVRLVENLGTHPGLLAKHGLTQQEFSNALPAAIEQIRGRRSAATGARQEFMTIMLQGLVDRGIASALEVPKSGADAVYRLTVDGIGDVAVIRKGAPDGTQGSVNWNVPDWAQETYLWWVFDGMKRNPGSEVAKGVSRLRKVFLTEDRKMLDGVIFHNDLCGTPGRLCPKNEYAADFGDWRLPPPCVYVMPDHDPDASSWNWDGATRRKFPGLLLGAFGIPAETAPLFTGHVGFRIGERKVKRTVITSRFGPANATTYRS</sequence>
<dbReference type="RefSeq" id="WP_153485851.1">
    <property type="nucleotide sequence ID" value="NZ_VDEQ01000268.1"/>
</dbReference>
<comment type="caution">
    <text evidence="1">The sequence shown here is derived from an EMBL/GenBank/DDBJ whole genome shotgun (WGS) entry which is preliminary data.</text>
</comment>